<dbReference type="PANTHER" id="PTHR31407">
    <property type="match status" value="1"/>
</dbReference>
<dbReference type="SUPFAM" id="SSF55724">
    <property type="entry name" value="Mog1p/PsbP-like"/>
    <property type="match status" value="1"/>
</dbReference>
<evidence type="ECO:0000259" key="1">
    <source>
        <dbReference type="Pfam" id="PF01789"/>
    </source>
</evidence>
<gene>
    <name evidence="2" type="ORF">QJS04_geneDACA003292</name>
</gene>
<reference evidence="2" key="1">
    <citation type="journal article" date="2023" name="Nat. Commun.">
        <title>Diploid and tetraploid genomes of Acorus and the evolution of monocots.</title>
        <authorList>
            <person name="Ma L."/>
            <person name="Liu K.W."/>
            <person name="Li Z."/>
            <person name="Hsiao Y.Y."/>
            <person name="Qi Y."/>
            <person name="Fu T."/>
            <person name="Tang G.D."/>
            <person name="Zhang D."/>
            <person name="Sun W.H."/>
            <person name="Liu D.K."/>
            <person name="Li Y."/>
            <person name="Chen G.Z."/>
            <person name="Liu X.D."/>
            <person name="Liao X.Y."/>
            <person name="Jiang Y.T."/>
            <person name="Yu X."/>
            <person name="Hao Y."/>
            <person name="Huang J."/>
            <person name="Zhao X.W."/>
            <person name="Ke S."/>
            <person name="Chen Y.Y."/>
            <person name="Wu W.L."/>
            <person name="Hsu J.L."/>
            <person name="Lin Y.F."/>
            <person name="Huang M.D."/>
            <person name="Li C.Y."/>
            <person name="Huang L."/>
            <person name="Wang Z.W."/>
            <person name="Zhao X."/>
            <person name="Zhong W.Y."/>
            <person name="Peng D.H."/>
            <person name="Ahmad S."/>
            <person name="Lan S."/>
            <person name="Zhang J.S."/>
            <person name="Tsai W.C."/>
            <person name="Van de Peer Y."/>
            <person name="Liu Z.J."/>
        </authorList>
    </citation>
    <scope>NUCLEOTIDE SEQUENCE</scope>
    <source>
        <strain evidence="2">SCP</strain>
    </source>
</reference>
<keyword evidence="3" id="KW-1185">Reference proteome</keyword>
<accession>A0AAV9BR92</accession>
<evidence type="ECO:0000313" key="3">
    <source>
        <dbReference type="Proteomes" id="UP001179952"/>
    </source>
</evidence>
<dbReference type="Gene3D" id="3.40.1000.10">
    <property type="entry name" value="Mog1/PsbP, alpha/beta/alpha sandwich"/>
    <property type="match status" value="1"/>
</dbReference>
<sequence length="288" mass="31095">MSSSVPFRCHHHPHILPRVRSSSTGSGDGDSPSPAYQFPPLAAAFGRRFLTGIGSASLVAVGANFGGVTSSLLGISPELGRGLRLDVLYPVAGYSRCFDSVQGFEFIYPANWVGDQTLLYRAVGKAESTRSLDPPPLDGQGLVIERPRRNDVSEPSTAFGPPGSNGELNVSVIVSPVSPDFRIEAFGGPKEVGEAVIRTISGSRKRSDVKASLIDSTVRGDATKKVNYYMLEFMVESPSFRRHNVAVCTAYNARLFTLNAQAPESDWPKVKEEFYKMANSFNLTSLSS</sequence>
<dbReference type="Proteomes" id="UP001179952">
    <property type="component" value="Unassembled WGS sequence"/>
</dbReference>
<dbReference type="EMBL" id="JAUJYN010000002">
    <property type="protein sequence ID" value="KAK1279130.1"/>
    <property type="molecule type" value="Genomic_DNA"/>
</dbReference>
<organism evidence="2 3">
    <name type="scientific">Acorus gramineus</name>
    <name type="common">Dwarf sweet flag</name>
    <dbReference type="NCBI Taxonomy" id="55184"/>
    <lineage>
        <taxon>Eukaryota</taxon>
        <taxon>Viridiplantae</taxon>
        <taxon>Streptophyta</taxon>
        <taxon>Embryophyta</taxon>
        <taxon>Tracheophyta</taxon>
        <taxon>Spermatophyta</taxon>
        <taxon>Magnoliopsida</taxon>
        <taxon>Liliopsida</taxon>
        <taxon>Acoraceae</taxon>
        <taxon>Acorus</taxon>
    </lineage>
</organism>
<name>A0AAV9BR92_ACOGR</name>
<reference evidence="2" key="2">
    <citation type="submission" date="2023-06" db="EMBL/GenBank/DDBJ databases">
        <authorList>
            <person name="Ma L."/>
            <person name="Liu K.-W."/>
            <person name="Li Z."/>
            <person name="Hsiao Y.-Y."/>
            <person name="Qi Y."/>
            <person name="Fu T."/>
            <person name="Tang G."/>
            <person name="Zhang D."/>
            <person name="Sun W.-H."/>
            <person name="Liu D.-K."/>
            <person name="Li Y."/>
            <person name="Chen G.-Z."/>
            <person name="Liu X.-D."/>
            <person name="Liao X.-Y."/>
            <person name="Jiang Y.-T."/>
            <person name="Yu X."/>
            <person name="Hao Y."/>
            <person name="Huang J."/>
            <person name="Zhao X.-W."/>
            <person name="Ke S."/>
            <person name="Chen Y.-Y."/>
            <person name="Wu W.-L."/>
            <person name="Hsu J.-L."/>
            <person name="Lin Y.-F."/>
            <person name="Huang M.-D."/>
            <person name="Li C.-Y."/>
            <person name="Huang L."/>
            <person name="Wang Z.-W."/>
            <person name="Zhao X."/>
            <person name="Zhong W.-Y."/>
            <person name="Peng D.-H."/>
            <person name="Ahmad S."/>
            <person name="Lan S."/>
            <person name="Zhang J.-S."/>
            <person name="Tsai W.-C."/>
            <person name="Van De Peer Y."/>
            <person name="Liu Z.-J."/>
        </authorList>
    </citation>
    <scope>NUCLEOTIDE SEQUENCE</scope>
    <source>
        <strain evidence="2">SCP</strain>
        <tissue evidence="2">Leaves</tissue>
    </source>
</reference>
<dbReference type="PANTHER" id="PTHR31407:SF16">
    <property type="entry name" value="PSBP DOMAIN-CONTAINING PROTEIN 7, CHLOROPLASTIC"/>
    <property type="match status" value="1"/>
</dbReference>
<evidence type="ECO:0000313" key="2">
    <source>
        <dbReference type="EMBL" id="KAK1279130.1"/>
    </source>
</evidence>
<dbReference type="GO" id="GO:0009654">
    <property type="term" value="C:photosystem II oxygen evolving complex"/>
    <property type="evidence" value="ECO:0007669"/>
    <property type="project" value="InterPro"/>
</dbReference>
<feature type="domain" description="PsbP C-terminal" evidence="1">
    <location>
        <begin position="93"/>
        <end position="282"/>
    </location>
</feature>
<dbReference type="GO" id="GO:0019898">
    <property type="term" value="C:extrinsic component of membrane"/>
    <property type="evidence" value="ECO:0007669"/>
    <property type="project" value="InterPro"/>
</dbReference>
<dbReference type="GO" id="GO:0015979">
    <property type="term" value="P:photosynthesis"/>
    <property type="evidence" value="ECO:0007669"/>
    <property type="project" value="InterPro"/>
</dbReference>
<dbReference type="InterPro" id="IPR016123">
    <property type="entry name" value="Mog1/PsbP_a/b/a-sand"/>
</dbReference>
<dbReference type="Pfam" id="PF01789">
    <property type="entry name" value="PsbP"/>
    <property type="match status" value="1"/>
</dbReference>
<dbReference type="NCBIfam" id="NF040946">
    <property type="entry name" value="PSII_PsbP"/>
    <property type="match status" value="1"/>
</dbReference>
<proteinExistence type="predicted"/>
<comment type="caution">
    <text evidence="2">The sequence shown here is derived from an EMBL/GenBank/DDBJ whole genome shotgun (WGS) entry which is preliminary data.</text>
</comment>
<protein>
    <recommendedName>
        <fullName evidence="1">PsbP C-terminal domain-containing protein</fullName>
    </recommendedName>
</protein>
<dbReference type="GO" id="GO:0005509">
    <property type="term" value="F:calcium ion binding"/>
    <property type="evidence" value="ECO:0007669"/>
    <property type="project" value="InterPro"/>
</dbReference>
<dbReference type="AlphaFoldDB" id="A0AAV9BR92"/>
<dbReference type="InterPro" id="IPR002683">
    <property type="entry name" value="PsbP_C"/>
</dbReference>